<evidence type="ECO:0000256" key="3">
    <source>
        <dbReference type="ARBA" id="ARBA00022801"/>
    </source>
</evidence>
<organism evidence="9 10">
    <name type="scientific">Microcaecilia unicolor</name>
    <dbReference type="NCBI Taxonomy" id="1415580"/>
    <lineage>
        <taxon>Eukaryota</taxon>
        <taxon>Metazoa</taxon>
        <taxon>Chordata</taxon>
        <taxon>Craniata</taxon>
        <taxon>Vertebrata</taxon>
        <taxon>Euteleostomi</taxon>
        <taxon>Amphibia</taxon>
        <taxon>Gymnophiona</taxon>
        <taxon>Siphonopidae</taxon>
        <taxon>Microcaecilia</taxon>
    </lineage>
</organism>
<proteinExistence type="predicted"/>
<dbReference type="AlphaFoldDB" id="A0A6P7WQ66"/>
<reference evidence="10" key="1">
    <citation type="submission" date="2025-08" db="UniProtKB">
        <authorList>
            <consortium name="RefSeq"/>
        </authorList>
    </citation>
    <scope>IDENTIFICATION</scope>
</reference>
<dbReference type="PRINTS" id="PR00722">
    <property type="entry name" value="CHYMOTRYPSIN"/>
</dbReference>
<dbReference type="InterPro" id="IPR033116">
    <property type="entry name" value="TRYPSIN_SER"/>
</dbReference>
<dbReference type="InterPro" id="IPR009003">
    <property type="entry name" value="Peptidase_S1_PA"/>
</dbReference>
<evidence type="ECO:0000256" key="5">
    <source>
        <dbReference type="ARBA" id="ARBA00023145"/>
    </source>
</evidence>
<evidence type="ECO:0000313" key="9">
    <source>
        <dbReference type="Proteomes" id="UP000515156"/>
    </source>
</evidence>
<evidence type="ECO:0000256" key="2">
    <source>
        <dbReference type="ARBA" id="ARBA00022729"/>
    </source>
</evidence>
<keyword evidence="5" id="KW-0865">Zymogen</keyword>
<dbReference type="PROSITE" id="PS00134">
    <property type="entry name" value="TRYPSIN_HIS"/>
    <property type="match status" value="1"/>
</dbReference>
<gene>
    <name evidence="10" type="primary">LOC115457232</name>
</gene>
<evidence type="ECO:0000313" key="10">
    <source>
        <dbReference type="RefSeq" id="XP_030042518.1"/>
    </source>
</evidence>
<evidence type="ECO:0000256" key="1">
    <source>
        <dbReference type="ARBA" id="ARBA00022670"/>
    </source>
</evidence>
<keyword evidence="1 7" id="KW-0645">Protease</keyword>
<dbReference type="Proteomes" id="UP000515156">
    <property type="component" value="Chromosome 14"/>
</dbReference>
<sequence>MAFLNVTQGNGSLACGGFLVEEDFVLTAAHCYKPGEAICVTLSCVSFSPFSALLVFSHIEVLLGAHDITDPESTQQHFSVLRYFPHPHFNQLTFSNDIMLLQLDGKANLTHAVRPITLPATNSTSHVTLGSFCNVAGWGRADIYNHSATHRLQEVDLEVINRDICRLYYPGLEAGLSILCVGDPGKKQGSFGGDSGGPLVCHGVVEGIVSYGKIRGVPPSVFTRISPYLPWITDTMKTVAA</sequence>
<keyword evidence="6" id="KW-1015">Disulfide bond</keyword>
<dbReference type="SUPFAM" id="SSF50494">
    <property type="entry name" value="Trypsin-like serine proteases"/>
    <property type="match status" value="1"/>
</dbReference>
<dbReference type="CDD" id="cd00190">
    <property type="entry name" value="Tryp_SPc"/>
    <property type="match status" value="1"/>
</dbReference>
<dbReference type="FunCoup" id="A0A6P7WQ66">
    <property type="interactions" value="932"/>
</dbReference>
<dbReference type="KEGG" id="muo:115457232"/>
<keyword evidence="9" id="KW-1185">Reference proteome</keyword>
<dbReference type="PROSITE" id="PS00135">
    <property type="entry name" value="TRYPSIN_SER"/>
    <property type="match status" value="1"/>
</dbReference>
<dbReference type="InterPro" id="IPR001254">
    <property type="entry name" value="Trypsin_dom"/>
</dbReference>
<keyword evidence="2" id="KW-0732">Signal</keyword>
<keyword evidence="3 7" id="KW-0378">Hydrolase</keyword>
<dbReference type="GO" id="GO:0006508">
    <property type="term" value="P:proteolysis"/>
    <property type="evidence" value="ECO:0007669"/>
    <property type="project" value="UniProtKB-KW"/>
</dbReference>
<dbReference type="RefSeq" id="XP_030042518.1">
    <property type="nucleotide sequence ID" value="XM_030186658.1"/>
</dbReference>
<dbReference type="InterPro" id="IPR043504">
    <property type="entry name" value="Peptidase_S1_PA_chymotrypsin"/>
</dbReference>
<keyword evidence="4 7" id="KW-0720">Serine protease</keyword>
<dbReference type="PANTHER" id="PTHR24271">
    <property type="entry name" value="KALLIKREIN-RELATED"/>
    <property type="match status" value="1"/>
</dbReference>
<dbReference type="InterPro" id="IPR018114">
    <property type="entry name" value="TRYPSIN_HIS"/>
</dbReference>
<dbReference type="InterPro" id="IPR001314">
    <property type="entry name" value="Peptidase_S1A"/>
</dbReference>
<dbReference type="PANTHER" id="PTHR24271:SF81">
    <property type="entry name" value="GRANZYME B"/>
    <property type="match status" value="1"/>
</dbReference>
<dbReference type="FunFam" id="2.40.10.10:FF:000005">
    <property type="entry name" value="Serine protease 37"/>
    <property type="match status" value="1"/>
</dbReference>
<evidence type="ECO:0000259" key="8">
    <source>
        <dbReference type="PROSITE" id="PS50240"/>
    </source>
</evidence>
<feature type="domain" description="Peptidase S1" evidence="8">
    <location>
        <begin position="1"/>
        <end position="237"/>
    </location>
</feature>
<evidence type="ECO:0000256" key="7">
    <source>
        <dbReference type="RuleBase" id="RU363034"/>
    </source>
</evidence>
<dbReference type="SMART" id="SM00020">
    <property type="entry name" value="Tryp_SPc"/>
    <property type="match status" value="1"/>
</dbReference>
<dbReference type="Pfam" id="PF00089">
    <property type="entry name" value="Trypsin"/>
    <property type="match status" value="1"/>
</dbReference>
<dbReference type="GeneID" id="115457232"/>
<evidence type="ECO:0000256" key="4">
    <source>
        <dbReference type="ARBA" id="ARBA00022825"/>
    </source>
</evidence>
<dbReference type="InParanoid" id="A0A6P7WQ66"/>
<dbReference type="PROSITE" id="PS50240">
    <property type="entry name" value="TRYPSIN_DOM"/>
    <property type="match status" value="1"/>
</dbReference>
<name>A0A6P7WQ66_9AMPH</name>
<dbReference type="GO" id="GO:0004252">
    <property type="term" value="F:serine-type endopeptidase activity"/>
    <property type="evidence" value="ECO:0007669"/>
    <property type="project" value="InterPro"/>
</dbReference>
<evidence type="ECO:0000256" key="6">
    <source>
        <dbReference type="ARBA" id="ARBA00023157"/>
    </source>
</evidence>
<dbReference type="GO" id="GO:0005737">
    <property type="term" value="C:cytoplasm"/>
    <property type="evidence" value="ECO:0007669"/>
    <property type="project" value="TreeGrafter"/>
</dbReference>
<dbReference type="Gene3D" id="2.40.10.10">
    <property type="entry name" value="Trypsin-like serine proteases"/>
    <property type="match status" value="2"/>
</dbReference>
<accession>A0A6P7WQ66</accession>
<protein>
    <submittedName>
        <fullName evidence="10">Mast cell protease 1A-like</fullName>
    </submittedName>
</protein>